<proteinExistence type="predicted"/>
<gene>
    <name evidence="1" type="ORF">GCM10009827_064220</name>
</gene>
<protein>
    <submittedName>
        <fullName evidence="1">Uncharacterized protein</fullName>
    </submittedName>
</protein>
<comment type="caution">
    <text evidence="1">The sequence shown here is derived from an EMBL/GenBank/DDBJ whole genome shotgun (WGS) entry which is preliminary data.</text>
</comment>
<evidence type="ECO:0000313" key="1">
    <source>
        <dbReference type="EMBL" id="GAA1536744.1"/>
    </source>
</evidence>
<accession>A0ABN2B9N9</accession>
<organism evidence="1 2">
    <name type="scientific">Dactylosporangium maewongense</name>
    <dbReference type="NCBI Taxonomy" id="634393"/>
    <lineage>
        <taxon>Bacteria</taxon>
        <taxon>Bacillati</taxon>
        <taxon>Actinomycetota</taxon>
        <taxon>Actinomycetes</taxon>
        <taxon>Micromonosporales</taxon>
        <taxon>Micromonosporaceae</taxon>
        <taxon>Dactylosporangium</taxon>
    </lineage>
</organism>
<sequence length="172" mass="18781">MRVTSYGPGLLDLIPDADVLEGDPTGGDGVAWLLELAAIGLSRRFRVAVHERVAEFTYDDGRVGWRWLPGDEAAPILAAGTCFGDADRDWPAAMDHDLFVPNCTAPEAGNVEAPGSPVDGWYYTPIEPVVSRMREVLAEIDRGDYDYAADDAAELLDQLEFCRTHDLMLAVV</sequence>
<dbReference type="Proteomes" id="UP001501470">
    <property type="component" value="Unassembled WGS sequence"/>
</dbReference>
<name>A0ABN2B9N9_9ACTN</name>
<keyword evidence="2" id="KW-1185">Reference proteome</keyword>
<dbReference type="EMBL" id="BAAAQD010000014">
    <property type="protein sequence ID" value="GAA1536744.1"/>
    <property type="molecule type" value="Genomic_DNA"/>
</dbReference>
<evidence type="ECO:0000313" key="2">
    <source>
        <dbReference type="Proteomes" id="UP001501470"/>
    </source>
</evidence>
<reference evidence="1 2" key="1">
    <citation type="journal article" date="2019" name="Int. J. Syst. Evol. Microbiol.">
        <title>The Global Catalogue of Microorganisms (GCM) 10K type strain sequencing project: providing services to taxonomists for standard genome sequencing and annotation.</title>
        <authorList>
            <consortium name="The Broad Institute Genomics Platform"/>
            <consortium name="The Broad Institute Genome Sequencing Center for Infectious Disease"/>
            <person name="Wu L."/>
            <person name="Ma J."/>
        </authorList>
    </citation>
    <scope>NUCLEOTIDE SEQUENCE [LARGE SCALE GENOMIC DNA]</scope>
    <source>
        <strain evidence="1 2">JCM 15933</strain>
    </source>
</reference>